<organism evidence="2 3">
    <name type="scientific">Actinomadura physcomitrii</name>
    <dbReference type="NCBI Taxonomy" id="2650748"/>
    <lineage>
        <taxon>Bacteria</taxon>
        <taxon>Bacillati</taxon>
        <taxon>Actinomycetota</taxon>
        <taxon>Actinomycetes</taxon>
        <taxon>Streptosporangiales</taxon>
        <taxon>Thermomonosporaceae</taxon>
        <taxon>Actinomadura</taxon>
    </lineage>
</organism>
<evidence type="ECO:0000259" key="1">
    <source>
        <dbReference type="Pfam" id="PF19054"/>
    </source>
</evidence>
<name>A0A6I4M9Y1_9ACTN</name>
<dbReference type="EMBL" id="WBMS02000001">
    <property type="protein sequence ID" value="MVZ98915.1"/>
    <property type="molecule type" value="Genomic_DNA"/>
</dbReference>
<sequence length="97" mass="11205">MREQFDHLLEAPKALGVSLHIVKMRGDHLGNTSSFTIACMEDRREVAYFESPARGFTLEEHDELGALHRALREIRALALPVDESLEFIRKVRSERWT</sequence>
<dbReference type="Pfam" id="PF19054">
    <property type="entry name" value="DUF5753"/>
    <property type="match status" value="1"/>
</dbReference>
<evidence type="ECO:0000313" key="3">
    <source>
        <dbReference type="Proteomes" id="UP000462055"/>
    </source>
</evidence>
<comment type="caution">
    <text evidence="2">The sequence shown here is derived from an EMBL/GenBank/DDBJ whole genome shotgun (WGS) entry which is preliminary data.</text>
</comment>
<dbReference type="Proteomes" id="UP000462055">
    <property type="component" value="Unassembled WGS sequence"/>
</dbReference>
<keyword evidence="3" id="KW-1185">Reference proteome</keyword>
<dbReference type="InterPro" id="IPR043917">
    <property type="entry name" value="DUF5753"/>
</dbReference>
<gene>
    <name evidence="2" type="ORF">F8568_000650</name>
</gene>
<dbReference type="AlphaFoldDB" id="A0A6I4M9Y1"/>
<proteinExistence type="predicted"/>
<accession>A0A6I4M9Y1</accession>
<feature type="domain" description="DUF5753" evidence="1">
    <location>
        <begin position="1"/>
        <end position="90"/>
    </location>
</feature>
<evidence type="ECO:0000313" key="2">
    <source>
        <dbReference type="EMBL" id="MVZ98915.1"/>
    </source>
</evidence>
<protein>
    <recommendedName>
        <fullName evidence="1">DUF5753 domain-containing protein</fullName>
    </recommendedName>
</protein>
<reference evidence="2" key="1">
    <citation type="submission" date="2019-12" db="EMBL/GenBank/DDBJ databases">
        <title>Actinomadura physcomitrii sp. nov., a novel actinomycete isolated from moss [Physcomitrium sphaericum (Ludw) Fuernr].</title>
        <authorList>
            <person name="Zhuang X."/>
        </authorList>
    </citation>
    <scope>NUCLEOTIDE SEQUENCE [LARGE SCALE GENOMIC DNA]</scope>
    <source>
        <strain evidence="2">LD22</strain>
    </source>
</reference>